<sequence length="382" mass="41173">MEIAERERVYGERSRGAHTALAVVVFPGQRRDTFLAASGTVLQPYSKTGKKQHLTPLKHHPFSFKSSTAIKNKRHQILTEPVSSHLKAASPKEKARKRKSLEKAASTEPAHKPQAEVPAGQDEAAQCQQHVVTVHSHVTCERKNKVKLPKHAIARLLPSHLEKQQSGRRRLGVSVWGSCRSSCAPHGPHSTTPRGNMQPLGRVLAVAGAVVLLLAIVAADEPTSPPDPTPPAGGQEPEPVSRGKLEASGDSEPTSPPEQLTRGVTPVSLGVAERLLTDDTHLGGLDGDSASLDALNSGTFNLDPLAGDAQSGPAGDLPAQSNESQESVDHDTDSEEALASQVHPDNSFCFRHTELPFSHHSQHGWEGDRHMRKDCQKPLSWM</sequence>
<comment type="caution">
    <text evidence="2">The sequence shown here is derived from an EMBL/GenBank/DDBJ whole genome shotgun (WGS) entry which is preliminary data.</text>
</comment>
<reference evidence="2" key="1">
    <citation type="submission" date="2021-09" db="EMBL/GenBank/DDBJ databases">
        <title>The genome of Mauremys mutica provides insights into the evolution of semi-aquatic lifestyle.</title>
        <authorList>
            <person name="Gong S."/>
            <person name="Gao Y."/>
        </authorList>
    </citation>
    <scope>NUCLEOTIDE SEQUENCE</scope>
    <source>
        <strain evidence="2">MM-2020</strain>
        <tissue evidence="2">Muscle</tissue>
    </source>
</reference>
<dbReference type="EMBL" id="JAHDVG010000474">
    <property type="protein sequence ID" value="KAH1178284.1"/>
    <property type="molecule type" value="Genomic_DNA"/>
</dbReference>
<organism evidence="2 3">
    <name type="scientific">Mauremys mutica</name>
    <name type="common">yellowpond turtle</name>
    <dbReference type="NCBI Taxonomy" id="74926"/>
    <lineage>
        <taxon>Eukaryota</taxon>
        <taxon>Metazoa</taxon>
        <taxon>Chordata</taxon>
        <taxon>Craniata</taxon>
        <taxon>Vertebrata</taxon>
        <taxon>Euteleostomi</taxon>
        <taxon>Archelosauria</taxon>
        <taxon>Testudinata</taxon>
        <taxon>Testudines</taxon>
        <taxon>Cryptodira</taxon>
        <taxon>Durocryptodira</taxon>
        <taxon>Testudinoidea</taxon>
        <taxon>Geoemydidae</taxon>
        <taxon>Geoemydinae</taxon>
        <taxon>Mauremys</taxon>
    </lineage>
</organism>
<feature type="region of interest" description="Disordered" evidence="1">
    <location>
        <begin position="221"/>
        <end position="264"/>
    </location>
</feature>
<dbReference type="AlphaFoldDB" id="A0A9D3XAQ7"/>
<protein>
    <submittedName>
        <fullName evidence="2">Uncharacterized protein</fullName>
    </submittedName>
</protein>
<keyword evidence="3" id="KW-1185">Reference proteome</keyword>
<proteinExistence type="predicted"/>
<gene>
    <name evidence="2" type="ORF">KIL84_011986</name>
</gene>
<accession>A0A9D3XAQ7</accession>
<feature type="region of interest" description="Disordered" evidence="1">
    <location>
        <begin position="303"/>
        <end position="340"/>
    </location>
</feature>
<evidence type="ECO:0000256" key="1">
    <source>
        <dbReference type="SAM" id="MobiDB-lite"/>
    </source>
</evidence>
<name>A0A9D3XAQ7_9SAUR</name>
<evidence type="ECO:0000313" key="2">
    <source>
        <dbReference type="EMBL" id="KAH1178284.1"/>
    </source>
</evidence>
<feature type="region of interest" description="Disordered" evidence="1">
    <location>
        <begin position="80"/>
        <end position="123"/>
    </location>
</feature>
<dbReference type="Proteomes" id="UP000827986">
    <property type="component" value="Unassembled WGS sequence"/>
</dbReference>
<evidence type="ECO:0000313" key="3">
    <source>
        <dbReference type="Proteomes" id="UP000827986"/>
    </source>
</evidence>